<gene>
    <name evidence="5" type="ORF">Lpp126_04750</name>
</gene>
<dbReference type="PANTHER" id="PTHR43725:SF53">
    <property type="entry name" value="UDP-ARABINOSE 4-EPIMERASE 1"/>
    <property type="match status" value="1"/>
</dbReference>
<comment type="similarity">
    <text evidence="1">Belongs to the NAD(P)-dependent epimerase/dehydratase family.</text>
</comment>
<name>S2STK0_LACPA</name>
<evidence type="ECO:0000313" key="6">
    <source>
        <dbReference type="Proteomes" id="UP000014243"/>
    </source>
</evidence>
<evidence type="ECO:0000313" key="5">
    <source>
        <dbReference type="EMBL" id="EPC82743.1"/>
    </source>
</evidence>
<evidence type="ECO:0000256" key="3">
    <source>
        <dbReference type="ARBA" id="ARBA00023144"/>
    </source>
</evidence>
<dbReference type="SUPFAM" id="SSF51735">
    <property type="entry name" value="NAD(P)-binding Rossmann-fold domains"/>
    <property type="match status" value="1"/>
</dbReference>
<dbReference type="PATRIC" id="fig|1256206.3.peg.733"/>
<dbReference type="InterPro" id="IPR036291">
    <property type="entry name" value="NAD(P)-bd_dom_sf"/>
</dbReference>
<accession>S2STK0</accession>
<feature type="non-terminal residue" evidence="5">
    <location>
        <position position="1"/>
    </location>
</feature>
<dbReference type="Proteomes" id="UP000014243">
    <property type="component" value="Unassembled WGS sequence"/>
</dbReference>
<evidence type="ECO:0000259" key="4">
    <source>
        <dbReference type="Pfam" id="PF16363"/>
    </source>
</evidence>
<reference evidence="5 6" key="1">
    <citation type="journal article" date="2013" name="PLoS ONE">
        <title>Lactobacillus paracasei comparative genomics: towards species pan-genome definition and exploitation of diversity.</title>
        <authorList>
            <person name="Smokvina T."/>
            <person name="Wels M."/>
            <person name="Polka J."/>
            <person name="Chervaux C."/>
            <person name="Brisse S."/>
            <person name="Boekhorst J."/>
            <person name="van Hylckama Vlieg J.E."/>
            <person name="Siezen R.J."/>
        </authorList>
    </citation>
    <scope>NUCLEOTIDE SEQUENCE [LARGE SCALE GENOMIC DNA]</scope>
    <source>
        <strain evidence="5 6">Lpp126</strain>
    </source>
</reference>
<comment type="caution">
    <text evidence="5">The sequence shown here is derived from an EMBL/GenBank/DDBJ whole genome shotgun (WGS) entry which is preliminary data.</text>
</comment>
<dbReference type="Gene3D" id="3.90.25.10">
    <property type="entry name" value="UDP-galactose 4-epimerase, domain 1"/>
    <property type="match status" value="1"/>
</dbReference>
<dbReference type="PANTHER" id="PTHR43725">
    <property type="entry name" value="UDP-GLUCOSE 4-EPIMERASE"/>
    <property type="match status" value="1"/>
</dbReference>
<dbReference type="InterPro" id="IPR016040">
    <property type="entry name" value="NAD(P)-bd_dom"/>
</dbReference>
<keyword evidence="3" id="KW-0299">Galactose metabolism</keyword>
<dbReference type="AlphaFoldDB" id="S2STK0"/>
<evidence type="ECO:0000256" key="2">
    <source>
        <dbReference type="ARBA" id="ARBA00018569"/>
    </source>
</evidence>
<sequence>YGDDYPTKDGTNVRDYVHVVDLADAHILALKYLNAGNKSSAFNIGSAHGFSNLEILNAARKVTGQEIPATMGPRRAGDPSTLIASSEKARDILGWKPNYDDIDKIIETAWNWHENHPEGFGDRN</sequence>
<keyword evidence="3" id="KW-0119">Carbohydrate metabolism</keyword>
<dbReference type="Pfam" id="PF16363">
    <property type="entry name" value="GDP_Man_Dehyd"/>
    <property type="match status" value="1"/>
</dbReference>
<proteinExistence type="inferred from homology"/>
<dbReference type="GO" id="GO:0033499">
    <property type="term" value="P:galactose catabolic process via UDP-galactose, Leloir pathway"/>
    <property type="evidence" value="ECO:0007669"/>
    <property type="project" value="TreeGrafter"/>
</dbReference>
<dbReference type="Gene3D" id="3.40.50.720">
    <property type="entry name" value="NAD(P)-binding Rossmann-like Domain"/>
    <property type="match status" value="1"/>
</dbReference>
<organism evidence="5 6">
    <name type="scientific">Lacticaseibacillus paracasei subsp. paracasei Lpp126</name>
    <dbReference type="NCBI Taxonomy" id="1256206"/>
    <lineage>
        <taxon>Bacteria</taxon>
        <taxon>Bacillati</taxon>
        <taxon>Bacillota</taxon>
        <taxon>Bacilli</taxon>
        <taxon>Lactobacillales</taxon>
        <taxon>Lactobacillaceae</taxon>
        <taxon>Lacticaseibacillus</taxon>
    </lineage>
</organism>
<dbReference type="EMBL" id="ANKC01000317">
    <property type="protein sequence ID" value="EPC82743.1"/>
    <property type="molecule type" value="Genomic_DNA"/>
</dbReference>
<protein>
    <recommendedName>
        <fullName evidence="2">UDP-glucose 4-epimerase</fullName>
    </recommendedName>
</protein>
<evidence type="ECO:0000256" key="1">
    <source>
        <dbReference type="ARBA" id="ARBA00007637"/>
    </source>
</evidence>
<feature type="domain" description="NAD(P)-binding" evidence="4">
    <location>
        <begin position="1"/>
        <end position="100"/>
    </location>
</feature>